<protein>
    <submittedName>
        <fullName evidence="4">DnaD domain protein</fullName>
    </submittedName>
</protein>
<dbReference type="Proteomes" id="UP000660861">
    <property type="component" value="Unassembled WGS sequence"/>
</dbReference>
<dbReference type="Pfam" id="PF07261">
    <property type="entry name" value="DnaB_2"/>
    <property type="match status" value="2"/>
</dbReference>
<feature type="domain" description="DnaB/C C-terminal" evidence="3">
    <location>
        <begin position="238"/>
        <end position="300"/>
    </location>
</feature>
<comment type="caution">
    <text evidence="4">The sequence shown here is derived from an EMBL/GenBank/DDBJ whole genome shotgun (WGS) entry which is preliminary data.</text>
</comment>
<dbReference type="PANTHER" id="PTHR37293:SF5">
    <property type="entry name" value="DNA REPLICATION PROTEIN"/>
    <property type="match status" value="1"/>
</dbReference>
<reference evidence="4" key="1">
    <citation type="submission" date="2020-08" db="EMBL/GenBank/DDBJ databases">
        <title>Genome public.</title>
        <authorList>
            <person name="Liu C."/>
            <person name="Sun Q."/>
        </authorList>
    </citation>
    <scope>NUCLEOTIDE SEQUENCE</scope>
    <source>
        <strain evidence="4">NSJ-54</strain>
    </source>
</reference>
<organism evidence="4 5">
    <name type="scientific">Zongyangia hominis</name>
    <dbReference type="NCBI Taxonomy" id="2763677"/>
    <lineage>
        <taxon>Bacteria</taxon>
        <taxon>Bacillati</taxon>
        <taxon>Bacillota</taxon>
        <taxon>Clostridia</taxon>
        <taxon>Eubacteriales</taxon>
        <taxon>Oscillospiraceae</taxon>
        <taxon>Zongyangia</taxon>
    </lineage>
</organism>
<dbReference type="InterPro" id="IPR053162">
    <property type="entry name" value="DnaD"/>
</dbReference>
<dbReference type="AlphaFoldDB" id="A0A926ED46"/>
<dbReference type="NCBIfam" id="TIGR01446">
    <property type="entry name" value="DnaD_dom"/>
    <property type="match status" value="2"/>
</dbReference>
<dbReference type="InterPro" id="IPR006343">
    <property type="entry name" value="DnaB/C_C"/>
</dbReference>
<dbReference type="RefSeq" id="WP_262396835.1">
    <property type="nucleotide sequence ID" value="NZ_JACRTC010000001.1"/>
</dbReference>
<evidence type="ECO:0000313" key="5">
    <source>
        <dbReference type="Proteomes" id="UP000660861"/>
    </source>
</evidence>
<dbReference type="EMBL" id="JACRTC010000001">
    <property type="protein sequence ID" value="MBC8569741.1"/>
    <property type="molecule type" value="Genomic_DNA"/>
</dbReference>
<sequence length="334" mass="37017">MKLSVNLGAWNSVFAVPSFIVDKHLGLCGPVALKTLLIILRHGGECVDTGEIAAALGQTDADIQEAVHYWVEVGVLSRDDTALYPAAQKPASAAPSELTSIEIPDKVIKPVSSNVSVITSAQVKPSAAEAAKRACENPEIQFLLSESQNRLGRLLTPSDTSTLCYLYDWAGLPVDIILMVLEFCRRVGKPHMRFIEKEAIRWADRGIDTHEKADQYMNEQTAYYEIEGQVKSAFGIYNRNLSAKEKEYIARWTNEYHFDIRMIKLAYERAVDRTSKLSFPYINSILKSWHEKGFTDPAQAAGETGPAPSGGKSTSFDLEEFERSVATSVPKLDK</sequence>
<feature type="region of interest" description="Disordered" evidence="2">
    <location>
        <begin position="296"/>
        <end position="334"/>
    </location>
</feature>
<evidence type="ECO:0000313" key="4">
    <source>
        <dbReference type="EMBL" id="MBC8569741.1"/>
    </source>
</evidence>
<proteinExistence type="inferred from homology"/>
<feature type="domain" description="DnaB/C C-terminal" evidence="3">
    <location>
        <begin position="148"/>
        <end position="216"/>
    </location>
</feature>
<comment type="similarity">
    <text evidence="1">Belongs to the DnaB/DnaD family.</text>
</comment>
<dbReference type="PANTHER" id="PTHR37293">
    <property type="entry name" value="PHAGE REPLICATION PROTEIN-RELATED"/>
    <property type="match status" value="1"/>
</dbReference>
<evidence type="ECO:0000259" key="3">
    <source>
        <dbReference type="Pfam" id="PF07261"/>
    </source>
</evidence>
<dbReference type="InterPro" id="IPR034829">
    <property type="entry name" value="DnaD-like_sf"/>
</dbReference>
<dbReference type="SUPFAM" id="SSF158499">
    <property type="entry name" value="DnaD domain-like"/>
    <property type="match status" value="2"/>
</dbReference>
<name>A0A926ED46_9FIRM</name>
<gene>
    <name evidence="4" type="ORF">H8709_02740</name>
</gene>
<evidence type="ECO:0000256" key="1">
    <source>
        <dbReference type="ARBA" id="ARBA00093462"/>
    </source>
</evidence>
<dbReference type="Gene3D" id="1.10.10.630">
    <property type="entry name" value="DnaD domain-like"/>
    <property type="match status" value="2"/>
</dbReference>
<accession>A0A926ED46</accession>
<evidence type="ECO:0000256" key="2">
    <source>
        <dbReference type="SAM" id="MobiDB-lite"/>
    </source>
</evidence>
<keyword evidence="5" id="KW-1185">Reference proteome</keyword>